<dbReference type="EMBL" id="ML004669">
    <property type="protein sequence ID" value="RKP28697.1"/>
    <property type="molecule type" value="Genomic_DNA"/>
</dbReference>
<gene>
    <name evidence="2" type="ORF">METBISCDRAFT_28876</name>
</gene>
<feature type="compositionally biased region" description="Basic residues" evidence="1">
    <location>
        <begin position="76"/>
        <end position="90"/>
    </location>
</feature>
<name>A0A4P9Z7P6_9ASCO</name>
<keyword evidence="3" id="KW-1185">Reference proteome</keyword>
<sequence>MESSIGRIRTLGFPADIPAPPDYPSAAPLPPTSPIEGNRNTDSASEKRNCKNKPAADGPGTRLNPTKLGIYDKKNTGRRMQKKVQKNRAQ</sequence>
<feature type="region of interest" description="Disordered" evidence="1">
    <location>
        <begin position="1"/>
        <end position="90"/>
    </location>
</feature>
<dbReference type="Proteomes" id="UP000268321">
    <property type="component" value="Unassembled WGS sequence"/>
</dbReference>
<proteinExistence type="predicted"/>
<organism evidence="2 3">
    <name type="scientific">Metschnikowia bicuspidata</name>
    <dbReference type="NCBI Taxonomy" id="27322"/>
    <lineage>
        <taxon>Eukaryota</taxon>
        <taxon>Fungi</taxon>
        <taxon>Dikarya</taxon>
        <taxon>Ascomycota</taxon>
        <taxon>Saccharomycotina</taxon>
        <taxon>Pichiomycetes</taxon>
        <taxon>Metschnikowiaceae</taxon>
        <taxon>Metschnikowia</taxon>
    </lineage>
</organism>
<evidence type="ECO:0000313" key="3">
    <source>
        <dbReference type="Proteomes" id="UP000268321"/>
    </source>
</evidence>
<accession>A0A4P9Z7P6</accession>
<reference evidence="3" key="1">
    <citation type="journal article" date="2018" name="Nat. Microbiol.">
        <title>Leveraging single-cell genomics to expand the fungal tree of life.</title>
        <authorList>
            <person name="Ahrendt S.R."/>
            <person name="Quandt C.A."/>
            <person name="Ciobanu D."/>
            <person name="Clum A."/>
            <person name="Salamov A."/>
            <person name="Andreopoulos B."/>
            <person name="Cheng J.F."/>
            <person name="Woyke T."/>
            <person name="Pelin A."/>
            <person name="Henrissat B."/>
            <person name="Reynolds N.K."/>
            <person name="Benny G.L."/>
            <person name="Smith M.E."/>
            <person name="James T.Y."/>
            <person name="Grigoriev I.V."/>
        </authorList>
    </citation>
    <scope>NUCLEOTIDE SEQUENCE [LARGE SCALE GENOMIC DNA]</scope>
    <source>
        <strain evidence="3">Baker2002</strain>
    </source>
</reference>
<feature type="compositionally biased region" description="Pro residues" evidence="1">
    <location>
        <begin position="17"/>
        <end position="33"/>
    </location>
</feature>
<evidence type="ECO:0000313" key="2">
    <source>
        <dbReference type="EMBL" id="RKP28697.1"/>
    </source>
</evidence>
<evidence type="ECO:0000256" key="1">
    <source>
        <dbReference type="SAM" id="MobiDB-lite"/>
    </source>
</evidence>
<protein>
    <submittedName>
        <fullName evidence="2">Uncharacterized protein</fullName>
    </submittedName>
</protein>
<dbReference type="AlphaFoldDB" id="A0A4P9Z7P6"/>